<feature type="compositionally biased region" description="Polar residues" evidence="1">
    <location>
        <begin position="37"/>
        <end position="46"/>
    </location>
</feature>
<evidence type="ECO:0000313" key="3">
    <source>
        <dbReference type="WBParaSite" id="PSAMB.scaffold9259size5169.g32255.t1"/>
    </source>
</evidence>
<name>A0A914XMX2_9BILA</name>
<dbReference type="Proteomes" id="UP000887566">
    <property type="component" value="Unplaced"/>
</dbReference>
<evidence type="ECO:0000256" key="1">
    <source>
        <dbReference type="SAM" id="MobiDB-lite"/>
    </source>
</evidence>
<feature type="region of interest" description="Disordered" evidence="1">
    <location>
        <begin position="241"/>
        <end position="277"/>
    </location>
</feature>
<feature type="compositionally biased region" description="Basic and acidic residues" evidence="1">
    <location>
        <begin position="306"/>
        <end position="323"/>
    </location>
</feature>
<keyword evidence="2" id="KW-1185">Reference proteome</keyword>
<feature type="compositionally biased region" description="Polar residues" evidence="1">
    <location>
        <begin position="251"/>
        <end position="272"/>
    </location>
</feature>
<evidence type="ECO:0000313" key="2">
    <source>
        <dbReference type="Proteomes" id="UP000887566"/>
    </source>
</evidence>
<protein>
    <submittedName>
        <fullName evidence="3">BZIP domain-containing protein</fullName>
    </submittedName>
</protein>
<reference evidence="3" key="1">
    <citation type="submission" date="2022-11" db="UniProtKB">
        <authorList>
            <consortium name="WormBaseParasite"/>
        </authorList>
    </citation>
    <scope>IDENTIFICATION</scope>
</reference>
<feature type="compositionally biased region" description="Polar residues" evidence="1">
    <location>
        <begin position="324"/>
        <end position="333"/>
    </location>
</feature>
<organism evidence="2 3">
    <name type="scientific">Plectus sambesii</name>
    <dbReference type="NCBI Taxonomy" id="2011161"/>
    <lineage>
        <taxon>Eukaryota</taxon>
        <taxon>Metazoa</taxon>
        <taxon>Ecdysozoa</taxon>
        <taxon>Nematoda</taxon>
        <taxon>Chromadorea</taxon>
        <taxon>Plectida</taxon>
        <taxon>Plectina</taxon>
        <taxon>Plectoidea</taxon>
        <taxon>Plectidae</taxon>
        <taxon>Plectus</taxon>
    </lineage>
</organism>
<dbReference type="WBParaSite" id="PSAMB.scaffold9259size5169.g32255.t1">
    <property type="protein sequence ID" value="PSAMB.scaffold9259size5169.g32255.t1"/>
    <property type="gene ID" value="PSAMB.scaffold9259size5169.g32255"/>
</dbReference>
<feature type="region of interest" description="Disordered" evidence="1">
    <location>
        <begin position="303"/>
        <end position="340"/>
    </location>
</feature>
<feature type="region of interest" description="Disordered" evidence="1">
    <location>
        <begin position="1"/>
        <end position="50"/>
    </location>
</feature>
<proteinExistence type="predicted"/>
<dbReference type="AlphaFoldDB" id="A0A914XMX2"/>
<sequence length="383" mass="42335">MSDPNYASAAINGSFYPPSDGAALPREGYDAGLNRRPLSSETNSTEPMPCAVVGGFTGDASNSPPFSANLAYVERSLGLDPSFYGQSTVPSYFHDPSSLNTSHPRFNDALSPWPYPTENPEVQQQQQQQIWTTPSLTDEDAQLNDEISGPTAVVGANALDGQPGFEALYEQQALLENGPPVLQPLHYDRLNGEDSIASQLNMGDGTIPNENATTFMETTTDLQPYIVQSNDAMQKKTRITAMSKGREKKTANSLSTCLPSSSGAKALSTTPNAIASRKSRAKRIAKAKQTKIDLKEANKKLKQKDKKLEEKDRELQQKDRELGQTKNELNQKTNELDQTKKTMEQMEKRMELMELREKKTNELESAYQVVCAENMRLKAFSNQ</sequence>
<accession>A0A914XMX2</accession>